<dbReference type="PANTHER" id="PTHR31906">
    <property type="entry name" value="PLASTID-LIPID-ASSOCIATED PROTEIN 4, CHLOROPLASTIC-RELATED"/>
    <property type="match status" value="1"/>
</dbReference>
<gene>
    <name evidence="2" type="ORF">MICPUN_61546</name>
</gene>
<keyword evidence="3" id="KW-1185">Reference proteome</keyword>
<reference evidence="2 3" key="1">
    <citation type="journal article" date="2009" name="Science">
        <title>Green evolution and dynamic adaptations revealed by genomes of the marine picoeukaryotes Micromonas.</title>
        <authorList>
            <person name="Worden A.Z."/>
            <person name="Lee J.H."/>
            <person name="Mock T."/>
            <person name="Rouze P."/>
            <person name="Simmons M.P."/>
            <person name="Aerts A.L."/>
            <person name="Allen A.E."/>
            <person name="Cuvelier M.L."/>
            <person name="Derelle E."/>
            <person name="Everett M.V."/>
            <person name="Foulon E."/>
            <person name="Grimwood J."/>
            <person name="Gundlach H."/>
            <person name="Henrissat B."/>
            <person name="Napoli C."/>
            <person name="McDonald S.M."/>
            <person name="Parker M.S."/>
            <person name="Rombauts S."/>
            <person name="Salamov A."/>
            <person name="Von Dassow P."/>
            <person name="Badger J.H."/>
            <person name="Coutinho P.M."/>
            <person name="Demir E."/>
            <person name="Dubchak I."/>
            <person name="Gentemann C."/>
            <person name="Eikrem W."/>
            <person name="Gready J.E."/>
            <person name="John U."/>
            <person name="Lanier W."/>
            <person name="Lindquist E.A."/>
            <person name="Lucas S."/>
            <person name="Mayer K.F."/>
            <person name="Moreau H."/>
            <person name="Not F."/>
            <person name="Otillar R."/>
            <person name="Panaud O."/>
            <person name="Pangilinan J."/>
            <person name="Paulsen I."/>
            <person name="Piegu B."/>
            <person name="Poliakov A."/>
            <person name="Robbens S."/>
            <person name="Schmutz J."/>
            <person name="Toulza E."/>
            <person name="Wyss T."/>
            <person name="Zelensky A."/>
            <person name="Zhou K."/>
            <person name="Armbrust E.V."/>
            <person name="Bhattacharya D."/>
            <person name="Goodenough U.W."/>
            <person name="Van de Peer Y."/>
            <person name="Grigoriev I.V."/>
        </authorList>
    </citation>
    <scope>NUCLEOTIDE SEQUENCE [LARGE SCALE GENOMIC DNA]</scope>
    <source>
        <strain evidence="3">RCC299 / NOUM17</strain>
    </source>
</reference>
<dbReference type="KEGG" id="mis:MICPUN_61546"/>
<dbReference type="OMA" id="WRMTYLD"/>
<dbReference type="InterPro" id="IPR039633">
    <property type="entry name" value="PAP"/>
</dbReference>
<evidence type="ECO:0000256" key="1">
    <source>
        <dbReference type="SAM" id="MobiDB-lite"/>
    </source>
</evidence>
<sequence length="257" mass="26868">MHAVASAAARLAPSPRSSRLRSSAAVRFAPRRCRLSPVRAERASNKNAAEEITSAKLSLLVDDLRAASGDANGVDLTDEDRSEVDSILAVIESLCPSDNRAKAHVDGTLAGTSWDLIYTDSAGNSSGKIGPFVGKVRQVFKPSDDPNGGPGTYTNVVELFGGLLAIKLDAVAEAVTGRGTAGVGAPDASSDGANASSDALKVTFVDTSVWVLGAEVFRRPFPEGRSGTWVMKHVSDELRVLRTNQGNVFALGRSSDS</sequence>
<dbReference type="EMBL" id="CP001329">
    <property type="protein sequence ID" value="ACO65642.1"/>
    <property type="molecule type" value="Genomic_DNA"/>
</dbReference>
<protein>
    <recommendedName>
        <fullName evidence="4">Plastid lipid-associated protein/fibrillin conserved domain-containing protein</fullName>
    </recommendedName>
</protein>
<organism evidence="2 3">
    <name type="scientific">Micromonas commoda (strain RCC299 / NOUM17 / CCMP2709)</name>
    <name type="common">Picoplanktonic green alga</name>
    <dbReference type="NCBI Taxonomy" id="296587"/>
    <lineage>
        <taxon>Eukaryota</taxon>
        <taxon>Viridiplantae</taxon>
        <taxon>Chlorophyta</taxon>
        <taxon>Mamiellophyceae</taxon>
        <taxon>Mamiellales</taxon>
        <taxon>Mamiellaceae</taxon>
        <taxon>Micromonas</taxon>
    </lineage>
</organism>
<dbReference type="RefSeq" id="XP_002504384.1">
    <property type="nucleotide sequence ID" value="XM_002504338.1"/>
</dbReference>
<accession>C1ECU7</accession>
<dbReference type="AlphaFoldDB" id="C1ECU7"/>
<dbReference type="OrthoDB" id="189024at2759"/>
<feature type="region of interest" description="Disordered" evidence="1">
    <location>
        <begin position="1"/>
        <end position="23"/>
    </location>
</feature>
<evidence type="ECO:0008006" key="4">
    <source>
        <dbReference type="Google" id="ProtNLM"/>
    </source>
</evidence>
<dbReference type="Proteomes" id="UP000002009">
    <property type="component" value="Chromosome 9"/>
</dbReference>
<evidence type="ECO:0000313" key="2">
    <source>
        <dbReference type="EMBL" id="ACO65642.1"/>
    </source>
</evidence>
<name>C1ECU7_MICCC</name>
<proteinExistence type="predicted"/>
<dbReference type="GeneID" id="8246575"/>
<dbReference type="InParanoid" id="C1ECU7"/>
<evidence type="ECO:0000313" key="3">
    <source>
        <dbReference type="Proteomes" id="UP000002009"/>
    </source>
</evidence>